<evidence type="ECO:0000256" key="1">
    <source>
        <dbReference type="SAM" id="SignalP"/>
    </source>
</evidence>
<dbReference type="PANTHER" id="PTHR37833">
    <property type="entry name" value="LIPOPROTEIN-RELATED"/>
    <property type="match status" value="1"/>
</dbReference>
<feature type="chain" id="PRO_5041464925" evidence="1">
    <location>
        <begin position="22"/>
        <end position="363"/>
    </location>
</feature>
<dbReference type="EMBL" id="JAPAAF010000006">
    <property type="protein sequence ID" value="MCW0482403.1"/>
    <property type="molecule type" value="Genomic_DNA"/>
</dbReference>
<reference evidence="2" key="1">
    <citation type="submission" date="2022-10" db="EMBL/GenBank/DDBJ databases">
        <title>Gaoshiqiia sediminis gen. nov., sp. nov., isolated from coastal sediment.</title>
        <authorList>
            <person name="Yu W.X."/>
            <person name="Mu D.S."/>
            <person name="Du J.Z."/>
            <person name="Liang Y.Q."/>
        </authorList>
    </citation>
    <scope>NUCLEOTIDE SEQUENCE</scope>
    <source>
        <strain evidence="2">A06</strain>
    </source>
</reference>
<name>A0AA42C533_9BACT</name>
<comment type="caution">
    <text evidence="2">The sequence shown here is derived from an EMBL/GenBank/DDBJ whole genome shotgun (WGS) entry which is preliminary data.</text>
</comment>
<dbReference type="Proteomes" id="UP001163821">
    <property type="component" value="Unassembled WGS sequence"/>
</dbReference>
<evidence type="ECO:0000313" key="3">
    <source>
        <dbReference type="Proteomes" id="UP001163821"/>
    </source>
</evidence>
<organism evidence="2 3">
    <name type="scientific">Gaoshiqia sediminis</name>
    <dbReference type="NCBI Taxonomy" id="2986998"/>
    <lineage>
        <taxon>Bacteria</taxon>
        <taxon>Pseudomonadati</taxon>
        <taxon>Bacteroidota</taxon>
        <taxon>Bacteroidia</taxon>
        <taxon>Marinilabiliales</taxon>
        <taxon>Prolixibacteraceae</taxon>
        <taxon>Gaoshiqia</taxon>
    </lineage>
</organism>
<accession>A0AA42C533</accession>
<dbReference type="NCBIfam" id="NF012200">
    <property type="entry name" value="choice_anch_D"/>
    <property type="match status" value="1"/>
</dbReference>
<sequence length="363" mass="39735">MKFRIILLALATLLISGHVGAQSAQAKIVFDKVEHDFGSFKEEAGSQSSNFNFVNNGSTPLILNNVQASCGCTTPEWTRKPIAPGEKGFIKVSYNPQNRPGPFNKTITVSSNGEVPRTILRIKGNVDPRQKTVAELYPREIGPVRAKSNHIAFVKINENEVLTDSLEIINDSEQTVSLDFKTPPSHLAVKVVPSTLKPHEKGNILVTYDARKIETYGFVMHRVYLNVDGKTDYRNSIGVSATVEEDFSALSPEELASAPVVSFNEETHDFGDIKEGDQVECVFTIKNSGKRDLIIRNVKTSCGCTAVTPEKKVIAANETVPLKVVFNSKGKRGRQNKAITVITNDPKKPTSILRVSTNVQAAG</sequence>
<dbReference type="AlphaFoldDB" id="A0AA42C533"/>
<dbReference type="Pfam" id="PF07610">
    <property type="entry name" value="DUF1573"/>
    <property type="match status" value="2"/>
</dbReference>
<feature type="signal peptide" evidence="1">
    <location>
        <begin position="1"/>
        <end position="21"/>
    </location>
</feature>
<evidence type="ECO:0000313" key="2">
    <source>
        <dbReference type="EMBL" id="MCW0482403.1"/>
    </source>
</evidence>
<gene>
    <name evidence="2" type="ORF">N2K84_06655</name>
</gene>
<keyword evidence="3" id="KW-1185">Reference proteome</keyword>
<keyword evidence="1" id="KW-0732">Signal</keyword>
<dbReference type="RefSeq" id="WP_282591006.1">
    <property type="nucleotide sequence ID" value="NZ_JAPAAF010000006.1"/>
</dbReference>
<dbReference type="InterPro" id="IPR013783">
    <property type="entry name" value="Ig-like_fold"/>
</dbReference>
<proteinExistence type="predicted"/>
<dbReference type="PANTHER" id="PTHR37833:SF1">
    <property type="entry name" value="SIGNAL PEPTIDE PROTEIN"/>
    <property type="match status" value="1"/>
</dbReference>
<dbReference type="Gene3D" id="2.60.40.10">
    <property type="entry name" value="Immunoglobulins"/>
    <property type="match status" value="3"/>
</dbReference>
<dbReference type="InterPro" id="IPR011467">
    <property type="entry name" value="DUF1573"/>
</dbReference>
<protein>
    <submittedName>
        <fullName evidence="2">DUF1573 domain-containing protein</fullName>
    </submittedName>
</protein>